<protein>
    <recommendedName>
        <fullName evidence="12">ATP synthase subunit b</fullName>
    </recommendedName>
    <alternativeName>
        <fullName evidence="12">ATP synthase F(0) sector subunit b</fullName>
    </alternativeName>
    <alternativeName>
        <fullName evidence="12">ATPase subunit I</fullName>
    </alternativeName>
    <alternativeName>
        <fullName evidence="12">F-type ATPase subunit b</fullName>
        <shortName evidence="12">F-ATPase subunit b</shortName>
    </alternativeName>
</protein>
<keyword evidence="12" id="KW-1003">Cell membrane</keyword>
<name>A0A1F6XK83_9BACT</name>
<evidence type="ECO:0000256" key="10">
    <source>
        <dbReference type="ARBA" id="ARBA00025198"/>
    </source>
</evidence>
<evidence type="ECO:0000256" key="11">
    <source>
        <dbReference type="ARBA" id="ARBA00037847"/>
    </source>
</evidence>
<dbReference type="GO" id="GO:0046933">
    <property type="term" value="F:proton-transporting ATP synthase activity, rotational mechanism"/>
    <property type="evidence" value="ECO:0007669"/>
    <property type="project" value="UniProtKB-UniRule"/>
</dbReference>
<keyword evidence="5 12" id="KW-0375">Hydrogen ion transport</keyword>
<dbReference type="EMBL" id="MFUX01000020">
    <property type="protein sequence ID" value="OGI94536.1"/>
    <property type="molecule type" value="Genomic_DNA"/>
</dbReference>
<comment type="subunit">
    <text evidence="12">F-type ATPases have 2 components, F(1) - the catalytic core - and F(0) - the membrane proton channel. F(1) has five subunits: alpha(3), beta(3), gamma(1), delta(1), epsilon(1). F(0) has three main subunits: a(1), b(2) and c(10-14). The alpha and beta chains form an alternating ring which encloses part of the gamma chain. F(1) is attached to F(0) by a central stalk formed by the gamma and epsilon chains, while a peripheral stalk is formed by the delta and b chains.</text>
</comment>
<dbReference type="HAMAP" id="MF_01398">
    <property type="entry name" value="ATP_synth_b_bprime"/>
    <property type="match status" value="1"/>
</dbReference>
<proteinExistence type="inferred from homology"/>
<evidence type="ECO:0000256" key="12">
    <source>
        <dbReference type="HAMAP-Rule" id="MF_01398"/>
    </source>
</evidence>
<dbReference type="Pfam" id="PF00430">
    <property type="entry name" value="ATP-synt_B"/>
    <property type="match status" value="1"/>
</dbReference>
<keyword evidence="2 12" id="KW-0813">Transport</keyword>
<evidence type="ECO:0000256" key="1">
    <source>
        <dbReference type="ARBA" id="ARBA00005513"/>
    </source>
</evidence>
<evidence type="ECO:0000256" key="9">
    <source>
        <dbReference type="ARBA" id="ARBA00023310"/>
    </source>
</evidence>
<keyword evidence="6 12" id="KW-1133">Transmembrane helix</keyword>
<dbReference type="CDD" id="cd06503">
    <property type="entry name" value="ATP-synt_Fo_b"/>
    <property type="match status" value="1"/>
</dbReference>
<keyword evidence="7 12" id="KW-0406">Ion transport</keyword>
<keyword evidence="3 12" id="KW-0138">CF(0)</keyword>
<evidence type="ECO:0000256" key="7">
    <source>
        <dbReference type="ARBA" id="ARBA00023065"/>
    </source>
</evidence>
<dbReference type="GO" id="GO:0045259">
    <property type="term" value="C:proton-transporting ATP synthase complex"/>
    <property type="evidence" value="ECO:0007669"/>
    <property type="project" value="UniProtKB-KW"/>
</dbReference>
<dbReference type="SUPFAM" id="SSF81573">
    <property type="entry name" value="F1F0 ATP synthase subunit B, membrane domain"/>
    <property type="match status" value="1"/>
</dbReference>
<evidence type="ECO:0000256" key="5">
    <source>
        <dbReference type="ARBA" id="ARBA00022781"/>
    </source>
</evidence>
<dbReference type="GO" id="GO:0005886">
    <property type="term" value="C:plasma membrane"/>
    <property type="evidence" value="ECO:0007669"/>
    <property type="project" value="UniProtKB-SubCell"/>
</dbReference>
<evidence type="ECO:0000256" key="3">
    <source>
        <dbReference type="ARBA" id="ARBA00022547"/>
    </source>
</evidence>
<keyword evidence="14" id="KW-0175">Coiled coil</keyword>
<dbReference type="InterPro" id="IPR028987">
    <property type="entry name" value="ATP_synth_B-like_membr_sf"/>
</dbReference>
<comment type="caution">
    <text evidence="15">The sequence shown here is derived from an EMBL/GenBank/DDBJ whole genome shotgun (WGS) entry which is preliminary data.</text>
</comment>
<organism evidence="15 16">
    <name type="scientific">Candidatus Nomurabacteria bacterium RIFCSPLOWO2_01_FULL_40_18</name>
    <dbReference type="NCBI Taxonomy" id="1801773"/>
    <lineage>
        <taxon>Bacteria</taxon>
        <taxon>Candidatus Nomuraibacteriota</taxon>
    </lineage>
</organism>
<gene>
    <name evidence="12" type="primary">atpF</name>
    <name evidence="15" type="ORF">A3A03_02455</name>
</gene>
<keyword evidence="4 12" id="KW-0812">Transmembrane</keyword>
<comment type="function">
    <text evidence="10 12">F(1)F(0) ATP synthase produces ATP from ADP in the presence of a proton or sodium gradient. F-type ATPases consist of two structural domains, F(1) containing the extramembraneous catalytic core and F(0) containing the membrane proton channel, linked together by a central stalk and a peripheral stalk. During catalysis, ATP synthesis in the catalytic domain of F(1) is coupled via a rotary mechanism of the central stalk subunits to proton translocation.</text>
</comment>
<feature type="coiled-coil region" evidence="14">
    <location>
        <begin position="52"/>
        <end position="86"/>
    </location>
</feature>
<evidence type="ECO:0000256" key="8">
    <source>
        <dbReference type="ARBA" id="ARBA00023136"/>
    </source>
</evidence>
<dbReference type="AlphaFoldDB" id="A0A1F6XK83"/>
<evidence type="ECO:0000313" key="16">
    <source>
        <dbReference type="Proteomes" id="UP000176629"/>
    </source>
</evidence>
<evidence type="ECO:0000256" key="4">
    <source>
        <dbReference type="ARBA" id="ARBA00022692"/>
    </source>
</evidence>
<accession>A0A1F6XK83</accession>
<keyword evidence="8 12" id="KW-0472">Membrane</keyword>
<dbReference type="Proteomes" id="UP000176629">
    <property type="component" value="Unassembled WGS sequence"/>
</dbReference>
<dbReference type="STRING" id="1801773.A3A03_02455"/>
<dbReference type="GO" id="GO:0012505">
    <property type="term" value="C:endomembrane system"/>
    <property type="evidence" value="ECO:0007669"/>
    <property type="project" value="UniProtKB-SubCell"/>
</dbReference>
<evidence type="ECO:0000256" key="14">
    <source>
        <dbReference type="SAM" id="Coils"/>
    </source>
</evidence>
<comment type="subcellular location">
    <subcellularLocation>
        <location evidence="12">Cell membrane</location>
        <topology evidence="12">Single-pass membrane protein</topology>
    </subcellularLocation>
    <subcellularLocation>
        <location evidence="11">Endomembrane system</location>
        <topology evidence="11">Single-pass membrane protein</topology>
    </subcellularLocation>
</comment>
<dbReference type="PANTHER" id="PTHR33445">
    <property type="entry name" value="ATP SYNTHASE SUBUNIT B', CHLOROPLASTIC"/>
    <property type="match status" value="1"/>
</dbReference>
<evidence type="ECO:0000256" key="13">
    <source>
        <dbReference type="RuleBase" id="RU003848"/>
    </source>
</evidence>
<keyword evidence="9 12" id="KW-0066">ATP synthesis</keyword>
<evidence type="ECO:0000256" key="6">
    <source>
        <dbReference type="ARBA" id="ARBA00022989"/>
    </source>
</evidence>
<dbReference type="PANTHER" id="PTHR33445:SF1">
    <property type="entry name" value="ATP SYNTHASE SUBUNIT B"/>
    <property type="match status" value="1"/>
</dbReference>
<reference evidence="15 16" key="1">
    <citation type="journal article" date="2016" name="Nat. Commun.">
        <title>Thousands of microbial genomes shed light on interconnected biogeochemical processes in an aquifer system.</title>
        <authorList>
            <person name="Anantharaman K."/>
            <person name="Brown C.T."/>
            <person name="Hug L.A."/>
            <person name="Sharon I."/>
            <person name="Castelle C.J."/>
            <person name="Probst A.J."/>
            <person name="Thomas B.C."/>
            <person name="Singh A."/>
            <person name="Wilkins M.J."/>
            <person name="Karaoz U."/>
            <person name="Brodie E.L."/>
            <person name="Williams K.H."/>
            <person name="Hubbard S.S."/>
            <person name="Banfield J.F."/>
        </authorList>
    </citation>
    <scope>NUCLEOTIDE SEQUENCE [LARGE SCALE GENOMIC DNA]</scope>
</reference>
<comment type="function">
    <text evidence="12">Component of the F(0) channel, it forms part of the peripheral stalk, linking F(1) to F(0).</text>
</comment>
<evidence type="ECO:0000313" key="15">
    <source>
        <dbReference type="EMBL" id="OGI94536.1"/>
    </source>
</evidence>
<dbReference type="Gene3D" id="6.10.250.1580">
    <property type="match status" value="1"/>
</dbReference>
<dbReference type="InterPro" id="IPR050059">
    <property type="entry name" value="ATP_synthase_B_chain"/>
</dbReference>
<dbReference type="InterPro" id="IPR002146">
    <property type="entry name" value="ATP_synth_b/b'su_bac/chlpt"/>
</dbReference>
<evidence type="ECO:0000256" key="2">
    <source>
        <dbReference type="ARBA" id="ARBA00022448"/>
    </source>
</evidence>
<comment type="similarity">
    <text evidence="1 12 13">Belongs to the ATPase B chain family.</text>
</comment>
<feature type="transmembrane region" description="Helical" evidence="12">
    <location>
        <begin position="12"/>
        <end position="33"/>
    </location>
</feature>
<sequence length="149" mass="17170">MQEFINTFHIDWKLMIAQLFNFAIVFLVFYLLATKPLRKLMKEREETISKGVNDAKVNAEILEKTKKEYEEILVKARVEANKMSKDGKAEGEANKAKMIEEGKNELKMIIENGKKSLETEKIKTVEEARKDITFLATLAAEKIMADKNK</sequence>
<dbReference type="GO" id="GO:0046961">
    <property type="term" value="F:proton-transporting ATPase activity, rotational mechanism"/>
    <property type="evidence" value="ECO:0007669"/>
    <property type="project" value="TreeGrafter"/>
</dbReference>